<evidence type="ECO:0008006" key="4">
    <source>
        <dbReference type="Google" id="ProtNLM"/>
    </source>
</evidence>
<keyword evidence="1" id="KW-0812">Transmembrane</keyword>
<feature type="transmembrane region" description="Helical" evidence="1">
    <location>
        <begin position="44"/>
        <end position="63"/>
    </location>
</feature>
<keyword evidence="1" id="KW-0472">Membrane</keyword>
<feature type="transmembrane region" description="Helical" evidence="1">
    <location>
        <begin position="75"/>
        <end position="93"/>
    </location>
</feature>
<feature type="transmembrane region" description="Helical" evidence="1">
    <location>
        <begin position="5"/>
        <end position="24"/>
    </location>
</feature>
<keyword evidence="3" id="KW-1185">Reference proteome</keyword>
<feature type="transmembrane region" description="Helical" evidence="1">
    <location>
        <begin position="113"/>
        <end position="131"/>
    </location>
</feature>
<organism evidence="2 3">
    <name type="scientific">Finegoldia dalianensis</name>
    <dbReference type="NCBI Taxonomy" id="3145239"/>
    <lineage>
        <taxon>Bacteria</taxon>
        <taxon>Bacillati</taxon>
        <taxon>Bacillota</taxon>
        <taxon>Tissierellia</taxon>
        <taxon>Tissierellales</taxon>
        <taxon>Peptoniphilaceae</taxon>
        <taxon>Finegoldia</taxon>
    </lineage>
</organism>
<comment type="caution">
    <text evidence="2">The sequence shown here is derived from an EMBL/GenBank/DDBJ whole genome shotgun (WGS) entry which is preliminary data.</text>
</comment>
<evidence type="ECO:0000256" key="1">
    <source>
        <dbReference type="SAM" id="Phobius"/>
    </source>
</evidence>
<dbReference type="EMBL" id="JBDLBQ010000007">
    <property type="protein sequence ID" value="MFN2102940.1"/>
    <property type="molecule type" value="Genomic_DNA"/>
</dbReference>
<evidence type="ECO:0000313" key="3">
    <source>
        <dbReference type="Proteomes" id="UP001634413"/>
    </source>
</evidence>
<gene>
    <name evidence="2" type="ORF">ABDJ34_08495</name>
</gene>
<proteinExistence type="predicted"/>
<reference evidence="2 3" key="1">
    <citation type="journal article" date="2024" name="Anaerobe">
        <title>The identification of Finegoldia dalianensis sp. nov., isolated from the pus of a patient with skin abscess and genomic analysis of the strains belonging to Finegoldia genus.</title>
        <authorList>
            <person name="Li Y."/>
            <person name="Wang Y."/>
            <person name="Xiao D."/>
            <person name="Wang J."/>
            <person name="Jin D."/>
        </authorList>
    </citation>
    <scope>NUCLEOTIDE SEQUENCE [LARGE SCALE GENOMIC DNA]</scope>
    <source>
        <strain evidence="2 3">LY240594</strain>
    </source>
</reference>
<accession>A0ABW9KG97</accession>
<sequence length="357" mass="41465">MLKSLIAAAVIVSIFSVIYITLSISIFKLQKDENAKIFKYGSPILLYVALSIIVSFLSYKILYLSPTYMVSTISILKIVISCNVLILAVPYVITFIKHYENNVDFDVFKVNRFIIVGAIVISLVLNFAILFKYRQTTYLPPEQDLPRTEEQKEEKVESLSYTIVKKLEEDQRNKIDEVKVEDENKPNKDVFYEYKLTEFYILTDKKDEKDLRRICDDILEKKKLKNKPVNFYFYDDKRDVDKFYGTIAFANYLEGGSENFMGRGMDYILDMRFKGGVEDITDLDKKIYYEVEDEIERTTPVVSSDDLKSQTLEESVSDGGTYSIRVMNACQTVAEKRGVDQVSIEKIYRKVEKSKQF</sequence>
<dbReference type="RefSeq" id="WP_412702076.1">
    <property type="nucleotide sequence ID" value="NZ_JBDLBQ010000007.1"/>
</dbReference>
<evidence type="ECO:0000313" key="2">
    <source>
        <dbReference type="EMBL" id="MFN2102940.1"/>
    </source>
</evidence>
<name>A0ABW9KG97_9FIRM</name>
<dbReference type="Proteomes" id="UP001634413">
    <property type="component" value="Unassembled WGS sequence"/>
</dbReference>
<keyword evidence="1" id="KW-1133">Transmembrane helix</keyword>
<protein>
    <recommendedName>
        <fullName evidence="4">MFS transporter</fullName>
    </recommendedName>
</protein>